<dbReference type="Pfam" id="PF00078">
    <property type="entry name" value="RVT_1"/>
    <property type="match status" value="1"/>
</dbReference>
<dbReference type="Proteomes" id="UP001292094">
    <property type="component" value="Unassembled WGS sequence"/>
</dbReference>
<evidence type="ECO:0000313" key="3">
    <source>
        <dbReference type="Proteomes" id="UP001292094"/>
    </source>
</evidence>
<organism evidence="2 3">
    <name type="scientific">Petrolisthes manimaculis</name>
    <dbReference type="NCBI Taxonomy" id="1843537"/>
    <lineage>
        <taxon>Eukaryota</taxon>
        <taxon>Metazoa</taxon>
        <taxon>Ecdysozoa</taxon>
        <taxon>Arthropoda</taxon>
        <taxon>Crustacea</taxon>
        <taxon>Multicrustacea</taxon>
        <taxon>Malacostraca</taxon>
        <taxon>Eumalacostraca</taxon>
        <taxon>Eucarida</taxon>
        <taxon>Decapoda</taxon>
        <taxon>Pleocyemata</taxon>
        <taxon>Anomura</taxon>
        <taxon>Galatheoidea</taxon>
        <taxon>Porcellanidae</taxon>
        <taxon>Petrolisthes</taxon>
    </lineage>
</organism>
<dbReference type="InterPro" id="IPR036691">
    <property type="entry name" value="Endo/exonu/phosph_ase_sf"/>
</dbReference>
<dbReference type="InterPro" id="IPR000477">
    <property type="entry name" value="RT_dom"/>
</dbReference>
<reference evidence="2" key="1">
    <citation type="submission" date="2023-11" db="EMBL/GenBank/DDBJ databases">
        <title>Genome assemblies of two species of porcelain crab, Petrolisthes cinctipes and Petrolisthes manimaculis (Anomura: Porcellanidae).</title>
        <authorList>
            <person name="Angst P."/>
        </authorList>
    </citation>
    <scope>NUCLEOTIDE SEQUENCE</scope>
    <source>
        <strain evidence="2">PB745_02</strain>
        <tissue evidence="2">Gill</tissue>
    </source>
</reference>
<dbReference type="EMBL" id="JAWZYT010001972">
    <property type="protein sequence ID" value="KAK4307729.1"/>
    <property type="molecule type" value="Genomic_DNA"/>
</dbReference>
<name>A0AAE1U6G9_9EUCA</name>
<dbReference type="SUPFAM" id="SSF56219">
    <property type="entry name" value="DNase I-like"/>
    <property type="match status" value="1"/>
</dbReference>
<accession>A0AAE1U6G9</accession>
<comment type="caution">
    <text evidence="2">The sequence shown here is derived from an EMBL/GenBank/DDBJ whole genome shotgun (WGS) entry which is preliminary data.</text>
</comment>
<gene>
    <name evidence="2" type="ORF">Pmani_020519</name>
</gene>
<protein>
    <recommendedName>
        <fullName evidence="1">Reverse transcriptase domain-containing protein</fullName>
    </recommendedName>
</protein>
<proteinExistence type="predicted"/>
<evidence type="ECO:0000313" key="2">
    <source>
        <dbReference type="EMBL" id="KAK4307729.1"/>
    </source>
</evidence>
<keyword evidence="3" id="KW-1185">Reference proteome</keyword>
<dbReference type="Gene3D" id="3.60.10.10">
    <property type="entry name" value="Endonuclease/exonuclease/phosphatase"/>
    <property type="match status" value="1"/>
</dbReference>
<dbReference type="PANTHER" id="PTHR19446">
    <property type="entry name" value="REVERSE TRANSCRIPTASES"/>
    <property type="match status" value="1"/>
</dbReference>
<evidence type="ECO:0000259" key="1">
    <source>
        <dbReference type="Pfam" id="PF00078"/>
    </source>
</evidence>
<feature type="domain" description="Reverse transcriptase" evidence="1">
    <location>
        <begin position="346"/>
        <end position="482"/>
    </location>
</feature>
<sequence length="670" mass="78550">MLHRTTWESPYRKYTMINGEERRNPQRNQIDYLMVRKRNMKQVTNCRSYPHNNRLNSDHRPVILDINLKIQIYLSKKPTKIINFEQLREPDTRREYKEEVEKLMFPTASESEHTPQERWDKIKSANHLAAETTLGYKTKINKSGNKEIQKLSEEQKELHNKLNSEKDPQKREVIRKERNTKMNKIHQTLEEIKHKKIVEQIEEIEKTADDSYRMYKAVKTIANNEKRKPLLVEGENGLTSEEQEQTNIIAKYFQEMFSDQTIEEIRDIPPKEIIPPFSTKEVQDAIASLKNNKSPGGDGIRAEQLKYGGDTIASEVAKLLNDISKTGDYPAEIKERILIPLQKPGKKKGPPANLRPIILLSMVRKILAICLIRRIGDKIDGNIPVEQAAYRAGRGTTEHTFAYKILAEKAITSQDYTLYITLMDMSKAFGTVKRNTLIEDLTTILDPEELHLIKILVEDVRLKVRVGKETSDYFTTKMGVPQASNNNYKLEKEKSTAIHQLEQRGLQVNQAKTEEYIITRRGDDKWRKCKVLGSLLDTNEDIKRRKSLTMNAMRKLEHIFTNNRTRKRLKIRIFKACVESIFLYNSELWTVNKTTANKIDSFHRRMLRKAINNKWPRKISNEQLYNKTKHHQQKWSNIIKTRRIRWYGHLQRLPEKNTCQNIPTRGKKNN</sequence>
<dbReference type="AlphaFoldDB" id="A0AAE1U6G9"/>